<evidence type="ECO:0000256" key="1">
    <source>
        <dbReference type="ARBA" id="ARBA00006484"/>
    </source>
</evidence>
<evidence type="ECO:0000259" key="3">
    <source>
        <dbReference type="SMART" id="SM00822"/>
    </source>
</evidence>
<dbReference type="InterPro" id="IPR036291">
    <property type="entry name" value="NAD(P)-bd_dom_sf"/>
</dbReference>
<accession>A0ABQ3UWK4</accession>
<gene>
    <name evidence="4" type="ORF">KSB_55290</name>
</gene>
<dbReference type="PROSITE" id="PS00061">
    <property type="entry name" value="ADH_SHORT"/>
    <property type="match status" value="1"/>
</dbReference>
<evidence type="ECO:0000313" key="5">
    <source>
        <dbReference type="Proteomes" id="UP000654345"/>
    </source>
</evidence>
<dbReference type="PANTHER" id="PTHR43669:SF3">
    <property type="entry name" value="ALCOHOL DEHYDROGENASE, PUTATIVE (AFU_ORTHOLOGUE AFUA_3G03445)-RELATED"/>
    <property type="match status" value="1"/>
</dbReference>
<name>A0ABQ3UWK4_9CHLR</name>
<dbReference type="RefSeq" id="WP_201373495.1">
    <property type="nucleotide sequence ID" value="NZ_BNJG01000002.1"/>
</dbReference>
<evidence type="ECO:0000313" key="4">
    <source>
        <dbReference type="EMBL" id="GHO57054.1"/>
    </source>
</evidence>
<dbReference type="InterPro" id="IPR002347">
    <property type="entry name" value="SDR_fam"/>
</dbReference>
<dbReference type="SMART" id="SM00822">
    <property type="entry name" value="PKS_KR"/>
    <property type="match status" value="1"/>
</dbReference>
<feature type="domain" description="Ketoreductase" evidence="3">
    <location>
        <begin position="7"/>
        <end position="181"/>
    </location>
</feature>
<dbReference type="Pfam" id="PF13561">
    <property type="entry name" value="adh_short_C2"/>
    <property type="match status" value="1"/>
</dbReference>
<dbReference type="CDD" id="cd05233">
    <property type="entry name" value="SDR_c"/>
    <property type="match status" value="1"/>
</dbReference>
<dbReference type="Proteomes" id="UP000654345">
    <property type="component" value="Unassembled WGS sequence"/>
</dbReference>
<reference evidence="4 5" key="1">
    <citation type="journal article" date="2021" name="Int. J. Syst. Evol. Microbiol.">
        <title>Reticulibacter mediterranei gen. nov., sp. nov., within the new family Reticulibacteraceae fam. nov., and Ktedonospora formicarum gen. nov., sp. nov., Ktedonobacter robiniae sp. nov., Dictyobacter formicarum sp. nov. and Dictyobacter arantiisoli sp. nov., belonging to the class Ktedonobacteria.</title>
        <authorList>
            <person name="Yabe S."/>
            <person name="Zheng Y."/>
            <person name="Wang C.M."/>
            <person name="Sakai Y."/>
            <person name="Abe K."/>
            <person name="Yokota A."/>
            <person name="Donadio S."/>
            <person name="Cavaletti L."/>
            <person name="Monciardini P."/>
        </authorList>
    </citation>
    <scope>NUCLEOTIDE SEQUENCE [LARGE SCALE GENOMIC DNA]</scope>
    <source>
        <strain evidence="4 5">SOSP1-30</strain>
    </source>
</reference>
<keyword evidence="2" id="KW-0560">Oxidoreductase</keyword>
<dbReference type="PRINTS" id="PR00081">
    <property type="entry name" value="GDHRDH"/>
</dbReference>
<dbReference type="EMBL" id="BNJG01000002">
    <property type="protein sequence ID" value="GHO57054.1"/>
    <property type="molecule type" value="Genomic_DNA"/>
</dbReference>
<proteinExistence type="inferred from homology"/>
<protein>
    <submittedName>
        <fullName evidence="4">Oxidoreductase</fullName>
    </submittedName>
</protein>
<comment type="similarity">
    <text evidence="1">Belongs to the short-chain dehydrogenases/reductases (SDR) family.</text>
</comment>
<dbReference type="InterPro" id="IPR020904">
    <property type="entry name" value="Sc_DH/Rdtase_CS"/>
</dbReference>
<sequence>MRSLQGKVALVTGGNSGIGLATAREFYAQGAKVVLSGRNRETLEAAARELGENVLAVPSDVSKLSDIDQLIAQAHATFGGLDILFVNAGIVRKGALEEVTEEDFDTVINTNFKGAYFTIQKALPILNENASIIINGSINAHMAIPGSSVYSASKAAIHSLARSLSAELIERGIRVNTITIGPTETPILDGLPPEAYAAFTQQIARRSPVKRLGHPEEIAKVALFLASSDSSFVVGSEIYADGGMLFNTL</sequence>
<dbReference type="SUPFAM" id="SSF51735">
    <property type="entry name" value="NAD(P)-binding Rossmann-fold domains"/>
    <property type="match status" value="1"/>
</dbReference>
<comment type="caution">
    <text evidence="4">The sequence shown here is derived from an EMBL/GenBank/DDBJ whole genome shotgun (WGS) entry which is preliminary data.</text>
</comment>
<evidence type="ECO:0000256" key="2">
    <source>
        <dbReference type="ARBA" id="ARBA00023002"/>
    </source>
</evidence>
<organism evidence="4 5">
    <name type="scientific">Ktedonobacter robiniae</name>
    <dbReference type="NCBI Taxonomy" id="2778365"/>
    <lineage>
        <taxon>Bacteria</taxon>
        <taxon>Bacillati</taxon>
        <taxon>Chloroflexota</taxon>
        <taxon>Ktedonobacteria</taxon>
        <taxon>Ktedonobacterales</taxon>
        <taxon>Ktedonobacteraceae</taxon>
        <taxon>Ktedonobacter</taxon>
    </lineage>
</organism>
<dbReference type="PANTHER" id="PTHR43669">
    <property type="entry name" value="5-KETO-D-GLUCONATE 5-REDUCTASE"/>
    <property type="match status" value="1"/>
</dbReference>
<dbReference type="PRINTS" id="PR00080">
    <property type="entry name" value="SDRFAMILY"/>
</dbReference>
<dbReference type="InterPro" id="IPR057326">
    <property type="entry name" value="KR_dom"/>
</dbReference>
<keyword evidence="5" id="KW-1185">Reference proteome</keyword>
<dbReference type="Gene3D" id="3.40.50.720">
    <property type="entry name" value="NAD(P)-binding Rossmann-like Domain"/>
    <property type="match status" value="1"/>
</dbReference>